<dbReference type="Proteomes" id="UP001500962">
    <property type="component" value="Unassembled WGS sequence"/>
</dbReference>
<dbReference type="InterPro" id="IPR036620">
    <property type="entry name" value="MC1_sf"/>
</dbReference>
<reference evidence="4" key="3">
    <citation type="submission" date="2023-12" db="EMBL/GenBank/DDBJ databases">
        <authorList>
            <person name="Sun Q."/>
            <person name="Inoue M."/>
        </authorList>
    </citation>
    <scope>NUCLEOTIDE SEQUENCE</scope>
    <source>
        <strain evidence="4">JCM 12289</strain>
    </source>
</reference>
<dbReference type="GeneID" id="71764120"/>
<dbReference type="Pfam" id="PF05854">
    <property type="entry name" value="MC1"/>
    <property type="match status" value="1"/>
</dbReference>
<evidence type="ECO:0000313" key="7">
    <source>
        <dbReference type="Proteomes" id="UP001500962"/>
    </source>
</evidence>
<dbReference type="Gene3D" id="3.10.470.10">
    <property type="entry name" value="Chromosomal protein MC1"/>
    <property type="match status" value="1"/>
</dbReference>
<accession>A0AAV3SK45</accession>
<dbReference type="GO" id="GO:0042262">
    <property type="term" value="P:DNA protection"/>
    <property type="evidence" value="ECO:0007669"/>
    <property type="project" value="InterPro"/>
</dbReference>
<gene>
    <name evidence="4" type="ORF">GCM10008985_30900</name>
    <name evidence="5" type="ORF">MUK72_19690</name>
</gene>
<comment type="function">
    <text evidence="1">Protects DNA against thermal denaturation and modulates transcription.</text>
</comment>
<dbReference type="KEGG" id="hdo:MUK72_19690"/>
<dbReference type="SUPFAM" id="SSF102875">
    <property type="entry name" value="Chromosomal protein MC1"/>
    <property type="match status" value="1"/>
</dbReference>
<keyword evidence="2" id="KW-0238">DNA-binding</keyword>
<name>A0AAV3SK45_HALDO</name>
<evidence type="ECO:0000256" key="1">
    <source>
        <dbReference type="ARBA" id="ARBA00002562"/>
    </source>
</evidence>
<evidence type="ECO:0000313" key="5">
    <source>
        <dbReference type="EMBL" id="UOO97368.1"/>
    </source>
</evidence>
<sequence length="104" mass="12076">MANRSNDKRNFALRSETGEETKVFSGKMPRQAALKAARRLEAADSEEESARSEFRLREKGTKKLHIYEGWAWREQAPEDKPDWMAETITQANVSKEDIEYLDEL</sequence>
<feature type="compositionally biased region" description="Basic and acidic residues" evidence="3">
    <location>
        <begin position="1"/>
        <end position="22"/>
    </location>
</feature>
<dbReference type="AlphaFoldDB" id="A0AAV3SK45"/>
<feature type="region of interest" description="Disordered" evidence="3">
    <location>
        <begin position="1"/>
        <end position="55"/>
    </location>
</feature>
<keyword evidence="5" id="KW-0614">Plasmid</keyword>
<evidence type="ECO:0000313" key="6">
    <source>
        <dbReference type="Proteomes" id="UP000830542"/>
    </source>
</evidence>
<dbReference type="EMBL" id="CP095009">
    <property type="protein sequence ID" value="UOO97368.1"/>
    <property type="molecule type" value="Genomic_DNA"/>
</dbReference>
<geneLocation type="plasmid" evidence="5 6">
    <name>unnamed4</name>
</geneLocation>
<dbReference type="RefSeq" id="WP_244706935.1">
    <property type="nucleotide sequence ID" value="NZ_BAAADN010000054.1"/>
</dbReference>
<proteinExistence type="predicted"/>
<dbReference type="InterPro" id="IPR008674">
    <property type="entry name" value="MC1"/>
</dbReference>
<reference evidence="5" key="2">
    <citation type="submission" date="2022-04" db="EMBL/GenBank/DDBJ databases">
        <title>Sequencing and genomic assembly of Halococcus dombrowskii.</title>
        <authorList>
            <person name="Lim S.W."/>
            <person name="MacLea K.S."/>
        </authorList>
    </citation>
    <scope>NUCLEOTIDE SEQUENCE</scope>
    <source>
        <strain evidence="5">H4</strain>
        <plasmid evidence="5">unnamed4</plasmid>
    </source>
</reference>
<evidence type="ECO:0000256" key="3">
    <source>
        <dbReference type="SAM" id="MobiDB-lite"/>
    </source>
</evidence>
<organism evidence="4 7">
    <name type="scientific">Halococcus dombrowskii</name>
    <dbReference type="NCBI Taxonomy" id="179637"/>
    <lineage>
        <taxon>Archaea</taxon>
        <taxon>Methanobacteriati</taxon>
        <taxon>Methanobacteriota</taxon>
        <taxon>Stenosarchaea group</taxon>
        <taxon>Halobacteria</taxon>
        <taxon>Halobacteriales</taxon>
        <taxon>Halococcaceae</taxon>
        <taxon>Halococcus</taxon>
    </lineage>
</organism>
<evidence type="ECO:0000256" key="2">
    <source>
        <dbReference type="ARBA" id="ARBA00023125"/>
    </source>
</evidence>
<reference evidence="4" key="1">
    <citation type="journal article" date="2014" name="Int. J. Syst. Evol. Microbiol.">
        <title>Complete genome sequence of Corynebacterium casei LMG S-19264T (=DSM 44701T), isolated from a smear-ripened cheese.</title>
        <authorList>
            <consortium name="US DOE Joint Genome Institute (JGI-PGF)"/>
            <person name="Walter F."/>
            <person name="Albersmeier A."/>
            <person name="Kalinowski J."/>
            <person name="Ruckert C."/>
        </authorList>
    </citation>
    <scope>NUCLEOTIDE SEQUENCE</scope>
    <source>
        <strain evidence="4">JCM 12289</strain>
    </source>
</reference>
<feature type="compositionally biased region" description="Basic and acidic residues" evidence="3">
    <location>
        <begin position="38"/>
        <end position="55"/>
    </location>
</feature>
<protein>
    <submittedName>
        <fullName evidence="4">Non-histone chromosomal MC1 family protein</fullName>
    </submittedName>
</protein>
<evidence type="ECO:0000313" key="4">
    <source>
        <dbReference type="EMBL" id="GAA0471921.1"/>
    </source>
</evidence>
<dbReference type="Proteomes" id="UP000830542">
    <property type="component" value="Plasmid unnamed4"/>
</dbReference>
<keyword evidence="6" id="KW-1185">Reference proteome</keyword>
<dbReference type="EMBL" id="BAAADN010000054">
    <property type="protein sequence ID" value="GAA0471921.1"/>
    <property type="molecule type" value="Genomic_DNA"/>
</dbReference>